<dbReference type="EMBL" id="RBAL01000010">
    <property type="protein sequence ID" value="RKN40385.1"/>
    <property type="molecule type" value="Genomic_DNA"/>
</dbReference>
<evidence type="ECO:0000313" key="1">
    <source>
        <dbReference type="EMBL" id="RKN40385.1"/>
    </source>
</evidence>
<comment type="caution">
    <text evidence="1">The sequence shown here is derived from an EMBL/GenBank/DDBJ whole genome shotgun (WGS) entry which is preliminary data.</text>
</comment>
<reference evidence="1 2" key="1">
    <citation type="journal article" date="2014" name="Int. J. Syst. Evol. Microbiol.">
        <title>Streptomyces hoynatensis sp. nov., isolated from deep marine sediment.</title>
        <authorList>
            <person name="Veyisoglu A."/>
            <person name="Sahin N."/>
        </authorList>
    </citation>
    <scope>NUCLEOTIDE SEQUENCE [LARGE SCALE GENOMIC DNA]</scope>
    <source>
        <strain evidence="1 2">KCTC 29097</strain>
    </source>
</reference>
<dbReference type="AlphaFoldDB" id="A0A3A9YWP5"/>
<evidence type="ECO:0000313" key="2">
    <source>
        <dbReference type="Proteomes" id="UP000272474"/>
    </source>
</evidence>
<accession>A0A3A9YWP5</accession>
<name>A0A3A9YWP5_9ACTN</name>
<protein>
    <submittedName>
        <fullName evidence="1">Uncharacterized protein</fullName>
    </submittedName>
</protein>
<gene>
    <name evidence="1" type="ORF">D7294_18190</name>
</gene>
<dbReference type="Proteomes" id="UP000272474">
    <property type="component" value="Unassembled WGS sequence"/>
</dbReference>
<organism evidence="1 2">
    <name type="scientific">Streptomyces hoynatensis</name>
    <dbReference type="NCBI Taxonomy" id="1141874"/>
    <lineage>
        <taxon>Bacteria</taxon>
        <taxon>Bacillati</taxon>
        <taxon>Actinomycetota</taxon>
        <taxon>Actinomycetes</taxon>
        <taxon>Kitasatosporales</taxon>
        <taxon>Streptomycetaceae</taxon>
        <taxon>Streptomyces</taxon>
    </lineage>
</organism>
<keyword evidence="2" id="KW-1185">Reference proteome</keyword>
<proteinExistence type="predicted"/>
<sequence length="179" mass="19544">MTVGGEGRGLAYRDERAGDRDRHGVLWARLTEEPGSGQPEFRCMHPVRQRRAMLERLCQVCGGPADRNGRGWLFALRRPGAAEEVPGWPEGLLCTKPPVCAPCAHLAVAHCPHLGEPVFVRSRKPRVWGAFGGFFVPGPRGGLAASGDDHLPYGHRAAPWFVANQLVVELTRCTRVPAP</sequence>